<organism evidence="2 3">
    <name type="scientific">Pisolithus microcarpus 441</name>
    <dbReference type="NCBI Taxonomy" id="765257"/>
    <lineage>
        <taxon>Eukaryota</taxon>
        <taxon>Fungi</taxon>
        <taxon>Dikarya</taxon>
        <taxon>Basidiomycota</taxon>
        <taxon>Agaricomycotina</taxon>
        <taxon>Agaricomycetes</taxon>
        <taxon>Agaricomycetidae</taxon>
        <taxon>Boletales</taxon>
        <taxon>Sclerodermatineae</taxon>
        <taxon>Pisolithaceae</taxon>
        <taxon>Pisolithus</taxon>
    </lineage>
</organism>
<feature type="compositionally biased region" description="Low complexity" evidence="1">
    <location>
        <begin position="871"/>
        <end position="882"/>
    </location>
</feature>
<feature type="non-terminal residue" evidence="2">
    <location>
        <position position="1088"/>
    </location>
</feature>
<feature type="compositionally biased region" description="Pro residues" evidence="1">
    <location>
        <begin position="920"/>
        <end position="931"/>
    </location>
</feature>
<feature type="compositionally biased region" description="Acidic residues" evidence="1">
    <location>
        <begin position="538"/>
        <end position="550"/>
    </location>
</feature>
<feature type="compositionally biased region" description="Pro residues" evidence="1">
    <location>
        <begin position="781"/>
        <end position="791"/>
    </location>
</feature>
<dbReference type="EMBL" id="KN833921">
    <property type="protein sequence ID" value="KIK14818.1"/>
    <property type="molecule type" value="Genomic_DNA"/>
</dbReference>
<dbReference type="OrthoDB" id="2804637at2759"/>
<feature type="compositionally biased region" description="Basic and acidic residues" evidence="1">
    <location>
        <begin position="579"/>
        <end position="604"/>
    </location>
</feature>
<feature type="compositionally biased region" description="Acidic residues" evidence="1">
    <location>
        <begin position="485"/>
        <end position="495"/>
    </location>
</feature>
<proteinExistence type="predicted"/>
<feature type="compositionally biased region" description="Basic and acidic residues" evidence="1">
    <location>
        <begin position="526"/>
        <end position="537"/>
    </location>
</feature>
<feature type="compositionally biased region" description="Basic and acidic residues" evidence="1">
    <location>
        <begin position="890"/>
        <end position="901"/>
    </location>
</feature>
<feature type="compositionally biased region" description="Basic and acidic residues" evidence="1">
    <location>
        <begin position="943"/>
        <end position="964"/>
    </location>
</feature>
<gene>
    <name evidence="2" type="ORF">PISMIDRAFT_17008</name>
</gene>
<feature type="compositionally biased region" description="Low complexity" evidence="1">
    <location>
        <begin position="197"/>
        <end position="214"/>
    </location>
</feature>
<sequence length="1088" mass="115972">MSDQSPPPTKPKPGSLRDRIAAFENKSAPAASAPGSGTGTAAPAPRPKPGNLQWKPNAPSPPPTPPDQTSKIVGVGGGMSASDAKESITRGGTLKERMAALQGKGGFGAPVPPPALPTKPVAVEKPKWKPPPVISPPPADDDEVTGRAASRSPPFRRSTSPPSDVPSIRANEARSSPPPEGDRTSPDPEEEERQRRAAIAARMARLGGARIGMAPPIIAPKPVVRKPTALAPESKQEENNAESPEANRSLDAPVEAPNRELVGSPSAKEEATKEYAPSPERRDSDQASIKSTSSNKTPAAMPVPAAPRRAAPPRRKTYKSAPSTPLPEVPVSASGSEEPDSEPVIATSPPPSSTSPLSVTEVSKVDTSRQLAVTVPIEALTGKEHHESGIVNEPADVSDDSLLSGEGGTGAVLMERSETIVNEPEGYVEEEGHAQEPEAEGQGSLKGSSSSMTADDEHRYVPSVQEFSSHAYVEAEPAQEKELEAEQEQDEGEQGDEARRKRVAASLAQMGAFNPLAGHTPIPRRTSIEEPHSKEGQYDVEDEANVDTEEVGERVLSPPTAAMPPAVHHVDEEFEHGHVSAEVEERNLDADVERDDEHEAEFKSTRTAGYGITHRVLYHNTGVDDDDEEGQQRISSPSHGHAAAQPCIDGRPAQVPAADQDSNDDYSNRNDLGKPRVPATEAELDAEGQVPDNLTDINASGFLSFSRPDKQSALETGVTDDDGGFVATEDDNMAPPRITRPIPPPPVNFGSKPPLVPFSAASRAAVPPLKDEDEDRAVSPDIPPRPIPPPAVRSVPDTVEGELPVRPRHSIPPPPRRSSLRMTEPVETPPTPPPVPTLPRLTRRPTSPPILTALPTLQISERVGGSEEPEVSVSESQETQGQEPEDDDEAGRRRVIAERMARLGGIRFGVPAPMHHLSRPPMPPAPPPTSIPPDDSESDAKEDDAQLHGEEDETARKERIRTKIAEIGGIRFGERPPTAAIPAASARRLVSRQEDSESEDSALPVPVPPPQRTSSIRRLPPSFEAEPEQNSLRVEAEKSGTEEMQYSDTDILPGEEEGIPPPLPPARRKATTSAPIDALPTPPPRSSP</sequence>
<feature type="compositionally biased region" description="Low complexity" evidence="1">
    <location>
        <begin position="147"/>
        <end position="162"/>
    </location>
</feature>
<feature type="compositionally biased region" description="Pro residues" evidence="1">
    <location>
        <begin position="827"/>
        <end position="837"/>
    </location>
</feature>
<dbReference type="STRING" id="765257.A0A0C9Z477"/>
<feature type="compositionally biased region" description="Pro residues" evidence="1">
    <location>
        <begin position="1"/>
        <end position="11"/>
    </location>
</feature>
<feature type="region of interest" description="Disordered" evidence="1">
    <location>
        <begin position="1"/>
        <end position="564"/>
    </location>
</feature>
<feature type="compositionally biased region" description="Polar residues" evidence="1">
    <location>
        <begin position="286"/>
        <end position="297"/>
    </location>
</feature>
<reference evidence="2 3" key="1">
    <citation type="submission" date="2014-04" db="EMBL/GenBank/DDBJ databases">
        <authorList>
            <consortium name="DOE Joint Genome Institute"/>
            <person name="Kuo A."/>
            <person name="Kohler A."/>
            <person name="Costa M.D."/>
            <person name="Nagy L.G."/>
            <person name="Floudas D."/>
            <person name="Copeland A."/>
            <person name="Barry K.W."/>
            <person name="Cichocki N."/>
            <person name="Veneault-Fourrey C."/>
            <person name="LaButti K."/>
            <person name="Lindquist E.A."/>
            <person name="Lipzen A."/>
            <person name="Lundell T."/>
            <person name="Morin E."/>
            <person name="Murat C."/>
            <person name="Sun H."/>
            <person name="Tunlid A."/>
            <person name="Henrissat B."/>
            <person name="Grigoriev I.V."/>
            <person name="Hibbett D.S."/>
            <person name="Martin F."/>
            <person name="Nordberg H.P."/>
            <person name="Cantor M.N."/>
            <person name="Hua S.X."/>
        </authorList>
    </citation>
    <scope>NUCLEOTIDE SEQUENCE [LARGE SCALE GENOMIC DNA]</scope>
    <source>
        <strain evidence="2 3">441</strain>
    </source>
</reference>
<evidence type="ECO:0000256" key="1">
    <source>
        <dbReference type="SAM" id="MobiDB-lite"/>
    </source>
</evidence>
<dbReference type="HOGENOM" id="CLU_009931_0_0_1"/>
<feature type="compositionally biased region" description="Low complexity" evidence="1">
    <location>
        <begin position="27"/>
        <end position="43"/>
    </location>
</feature>
<name>A0A0C9Z477_9AGAM</name>
<dbReference type="Proteomes" id="UP000054018">
    <property type="component" value="Unassembled WGS sequence"/>
</dbReference>
<feature type="compositionally biased region" description="Pro residues" evidence="1">
    <location>
        <begin position="129"/>
        <end position="138"/>
    </location>
</feature>
<keyword evidence="3" id="KW-1185">Reference proteome</keyword>
<dbReference type="AlphaFoldDB" id="A0A0C9Z477"/>
<feature type="compositionally biased region" description="Acidic residues" evidence="1">
    <location>
        <begin position="718"/>
        <end position="732"/>
    </location>
</feature>
<feature type="region of interest" description="Disordered" evidence="1">
    <location>
        <begin position="579"/>
        <end position="1088"/>
    </location>
</feature>
<protein>
    <submittedName>
        <fullName evidence="2">Uncharacterized protein</fullName>
    </submittedName>
</protein>
<reference evidence="3" key="2">
    <citation type="submission" date="2015-01" db="EMBL/GenBank/DDBJ databases">
        <title>Evolutionary Origins and Diversification of the Mycorrhizal Mutualists.</title>
        <authorList>
            <consortium name="DOE Joint Genome Institute"/>
            <consortium name="Mycorrhizal Genomics Consortium"/>
            <person name="Kohler A."/>
            <person name="Kuo A."/>
            <person name="Nagy L.G."/>
            <person name="Floudas D."/>
            <person name="Copeland A."/>
            <person name="Barry K.W."/>
            <person name="Cichocki N."/>
            <person name="Veneault-Fourrey C."/>
            <person name="LaButti K."/>
            <person name="Lindquist E.A."/>
            <person name="Lipzen A."/>
            <person name="Lundell T."/>
            <person name="Morin E."/>
            <person name="Murat C."/>
            <person name="Riley R."/>
            <person name="Ohm R."/>
            <person name="Sun H."/>
            <person name="Tunlid A."/>
            <person name="Henrissat B."/>
            <person name="Grigoriev I.V."/>
            <person name="Hibbett D.S."/>
            <person name="Martin F."/>
        </authorList>
    </citation>
    <scope>NUCLEOTIDE SEQUENCE [LARGE SCALE GENOMIC DNA]</scope>
    <source>
        <strain evidence="3">441</strain>
    </source>
</reference>
<feature type="compositionally biased region" description="Low complexity" evidence="1">
    <location>
        <begin position="298"/>
        <end position="309"/>
    </location>
</feature>
<evidence type="ECO:0000313" key="2">
    <source>
        <dbReference type="EMBL" id="KIK14818.1"/>
    </source>
</evidence>
<evidence type="ECO:0000313" key="3">
    <source>
        <dbReference type="Proteomes" id="UP000054018"/>
    </source>
</evidence>
<feature type="compositionally biased region" description="Basic and acidic residues" evidence="1">
    <location>
        <begin position="267"/>
        <end position="285"/>
    </location>
</feature>
<accession>A0A0C9Z477</accession>
<feature type="compositionally biased region" description="Basic and acidic residues" evidence="1">
    <location>
        <begin position="83"/>
        <end position="98"/>
    </location>
</feature>